<keyword evidence="2" id="KW-0732">Signal</keyword>
<evidence type="ECO:0000313" key="4">
    <source>
        <dbReference type="Proteomes" id="UP000800036"/>
    </source>
</evidence>
<proteinExistence type="predicted"/>
<dbReference type="Proteomes" id="UP000800036">
    <property type="component" value="Unassembled WGS sequence"/>
</dbReference>
<sequence>MRTASLALALAGIFNVAFANVVCNSNALHSKPRILSAVEKEGFAKTIADVCSATTDNEFTGRSGSTVFGISGAGLTLDSDVCEASFNAMVGKCVAGLNFGGGSLVVDRLTLEISTTSEDHSLQARGRTRTRPSRKKRPAKKRPTKKRPVKTPKKKPTKKPKKQPAKACAWKPAPKKGVRRFISSFLLPRAGSSSGSSSKDCNEVVEETLAFQSVAAKLPHAKNGE</sequence>
<feature type="chain" id="PRO_5025473024" description="Ecp2 effector protein domain-containing protein" evidence="2">
    <location>
        <begin position="20"/>
        <end position="225"/>
    </location>
</feature>
<organism evidence="3 4">
    <name type="scientific">Bimuria novae-zelandiae CBS 107.79</name>
    <dbReference type="NCBI Taxonomy" id="1447943"/>
    <lineage>
        <taxon>Eukaryota</taxon>
        <taxon>Fungi</taxon>
        <taxon>Dikarya</taxon>
        <taxon>Ascomycota</taxon>
        <taxon>Pezizomycotina</taxon>
        <taxon>Dothideomycetes</taxon>
        <taxon>Pleosporomycetidae</taxon>
        <taxon>Pleosporales</taxon>
        <taxon>Massarineae</taxon>
        <taxon>Didymosphaeriaceae</taxon>
        <taxon>Bimuria</taxon>
    </lineage>
</organism>
<feature type="signal peptide" evidence="2">
    <location>
        <begin position="1"/>
        <end position="19"/>
    </location>
</feature>
<dbReference type="OrthoDB" id="3790293at2759"/>
<evidence type="ECO:0000313" key="3">
    <source>
        <dbReference type="EMBL" id="KAF1976385.1"/>
    </source>
</evidence>
<feature type="region of interest" description="Disordered" evidence="1">
    <location>
        <begin position="117"/>
        <end position="175"/>
    </location>
</feature>
<dbReference type="EMBL" id="ML976667">
    <property type="protein sequence ID" value="KAF1976385.1"/>
    <property type="molecule type" value="Genomic_DNA"/>
</dbReference>
<evidence type="ECO:0000256" key="1">
    <source>
        <dbReference type="SAM" id="MobiDB-lite"/>
    </source>
</evidence>
<keyword evidence="4" id="KW-1185">Reference proteome</keyword>
<name>A0A6A5VH66_9PLEO</name>
<accession>A0A6A5VH66</accession>
<protein>
    <recommendedName>
        <fullName evidence="5">Ecp2 effector protein domain-containing protein</fullName>
    </recommendedName>
</protein>
<dbReference type="AlphaFoldDB" id="A0A6A5VH66"/>
<evidence type="ECO:0000256" key="2">
    <source>
        <dbReference type="SAM" id="SignalP"/>
    </source>
</evidence>
<feature type="compositionally biased region" description="Basic residues" evidence="1">
    <location>
        <begin position="126"/>
        <end position="164"/>
    </location>
</feature>
<evidence type="ECO:0008006" key="5">
    <source>
        <dbReference type="Google" id="ProtNLM"/>
    </source>
</evidence>
<reference evidence="3" key="1">
    <citation type="journal article" date="2020" name="Stud. Mycol.">
        <title>101 Dothideomycetes genomes: a test case for predicting lifestyles and emergence of pathogens.</title>
        <authorList>
            <person name="Haridas S."/>
            <person name="Albert R."/>
            <person name="Binder M."/>
            <person name="Bloem J."/>
            <person name="Labutti K."/>
            <person name="Salamov A."/>
            <person name="Andreopoulos B."/>
            <person name="Baker S."/>
            <person name="Barry K."/>
            <person name="Bills G."/>
            <person name="Bluhm B."/>
            <person name="Cannon C."/>
            <person name="Castanera R."/>
            <person name="Culley D."/>
            <person name="Daum C."/>
            <person name="Ezra D."/>
            <person name="Gonzalez J."/>
            <person name="Henrissat B."/>
            <person name="Kuo A."/>
            <person name="Liang C."/>
            <person name="Lipzen A."/>
            <person name="Lutzoni F."/>
            <person name="Magnuson J."/>
            <person name="Mondo S."/>
            <person name="Nolan M."/>
            <person name="Ohm R."/>
            <person name="Pangilinan J."/>
            <person name="Park H.-J."/>
            <person name="Ramirez L."/>
            <person name="Alfaro M."/>
            <person name="Sun H."/>
            <person name="Tritt A."/>
            <person name="Yoshinaga Y."/>
            <person name="Zwiers L.-H."/>
            <person name="Turgeon B."/>
            <person name="Goodwin S."/>
            <person name="Spatafora J."/>
            <person name="Crous P."/>
            <person name="Grigoriev I."/>
        </authorList>
    </citation>
    <scope>NUCLEOTIDE SEQUENCE</scope>
    <source>
        <strain evidence="3">CBS 107.79</strain>
    </source>
</reference>
<gene>
    <name evidence="3" type="ORF">BU23DRAFT_551847</name>
</gene>